<evidence type="ECO:0000313" key="1">
    <source>
        <dbReference type="EMBL" id="QCC44841.1"/>
    </source>
</evidence>
<dbReference type="RefSeq" id="WP_136361316.1">
    <property type="nucleotide sequence ID" value="NZ_VRYN01000004.1"/>
</dbReference>
<sequence length="96" mass="10859">MVDISFDADIDVDRREFLQGFAEEYEKKVEQGEIDCPTDGCDSEVFDAEIWLSNQNHLEGAAICKSCNKRIDLNIDDSQVHDAVGEIESELEDAFK</sequence>
<gene>
    <name evidence="2" type="ORF">APQ99_01901</name>
    <name evidence="1" type="ORF">HBSAL_05880</name>
</gene>
<dbReference type="Proteomes" id="UP000323075">
    <property type="component" value="Unassembled WGS sequence"/>
</dbReference>
<reference evidence="1" key="3">
    <citation type="journal article" name="MicrobiologyOpen">
        <title>Whole-genome comparison between the type strain of Halobacterium salinarum (DSM 3754(T)) and the laboratory strains R1 and NRC-1.</title>
        <authorList>
            <person name="Pfeiffer F."/>
            <person name="Losensky G."/>
            <person name="Marchfelder A."/>
            <person name="Habermann B."/>
            <person name="Dyall-Smith M."/>
        </authorList>
    </citation>
    <scope>NUCLEOTIDE SEQUENCE</scope>
    <source>
        <strain evidence="1">91-R6</strain>
    </source>
</reference>
<accession>A0A4D6GTF3</accession>
<dbReference type="EMBL" id="CP038631">
    <property type="protein sequence ID" value="QCC44841.1"/>
    <property type="molecule type" value="Genomic_DNA"/>
</dbReference>
<reference evidence="2 4" key="2">
    <citation type="submission" date="2019-07" db="EMBL/GenBank/DDBJ databases">
        <title>Genomic Encyclopedia of Archaeal and Bacterial Type Strains, Phase II (KMG-II): from individual species to whole genera.</title>
        <authorList>
            <person name="Goeker M."/>
        </authorList>
    </citation>
    <scope>NUCLEOTIDE SEQUENCE [LARGE SCALE GENOMIC DNA]</scope>
    <source>
        <strain evidence="2 4">DSM 3754</strain>
    </source>
</reference>
<protein>
    <submittedName>
        <fullName evidence="1">Uncharacterized protein</fullName>
    </submittedName>
</protein>
<evidence type="ECO:0000313" key="2">
    <source>
        <dbReference type="EMBL" id="TYO75578.1"/>
    </source>
</evidence>
<dbReference type="GeneID" id="39855021"/>
<name>A0A4D6GTF3_HALS9</name>
<dbReference type="EMBL" id="VRYN01000004">
    <property type="protein sequence ID" value="TYO75578.1"/>
    <property type="molecule type" value="Genomic_DNA"/>
</dbReference>
<dbReference type="Proteomes" id="UP000296216">
    <property type="component" value="Chromosome"/>
</dbReference>
<dbReference type="AlphaFoldDB" id="A0A4D6GTF3"/>
<evidence type="ECO:0000313" key="3">
    <source>
        <dbReference type="Proteomes" id="UP000296216"/>
    </source>
</evidence>
<proteinExistence type="predicted"/>
<organism evidence="1 3">
    <name type="scientific">Halobacterium salinarum (strain ATCC 33171 / DSM 3754 / JCM 8978 / NBRC 102687 / NCIMB 764 / 91-R6)</name>
    <dbReference type="NCBI Taxonomy" id="2597657"/>
    <lineage>
        <taxon>Archaea</taxon>
        <taxon>Methanobacteriati</taxon>
        <taxon>Methanobacteriota</taxon>
        <taxon>Stenosarchaea group</taxon>
        <taxon>Halobacteria</taxon>
        <taxon>Halobacteriales</taxon>
        <taxon>Halobacteriaceae</taxon>
        <taxon>Halobacterium</taxon>
    </lineage>
</organism>
<reference evidence="1 3" key="1">
    <citation type="journal article" date="2019" name="Microbiol. Resour. Announc.">
        <title>The Genome Sequence of the Halobacterium salinarum Type Strain Is Closely Related to That of Laboratory Strains NRC-1 and R1.</title>
        <authorList>
            <person name="Pfeiffer F."/>
            <person name="Marchfelder A."/>
            <person name="Habermann B."/>
            <person name="Dyall-Smith M.L."/>
        </authorList>
    </citation>
    <scope>NUCLEOTIDE SEQUENCE [LARGE SCALE GENOMIC DNA]</scope>
    <source>
        <strain evidence="1">91-R6</strain>
        <strain evidence="3">ATCC 33171 / DSM 3754 / JCM 8978 / NBRC 102687 / NCIMB 764 / 91-R6</strain>
    </source>
</reference>
<evidence type="ECO:0000313" key="4">
    <source>
        <dbReference type="Proteomes" id="UP000323075"/>
    </source>
</evidence>